<gene>
    <name evidence="1" type="ORF">D1164_17245</name>
</gene>
<dbReference type="AlphaFoldDB" id="A0A399CVV0"/>
<dbReference type="EMBL" id="QWET01000015">
    <property type="protein sequence ID" value="RIH63885.1"/>
    <property type="molecule type" value="Genomic_DNA"/>
</dbReference>
<evidence type="ECO:0000313" key="1">
    <source>
        <dbReference type="EMBL" id="RIH63885.1"/>
    </source>
</evidence>
<dbReference type="RefSeq" id="WP_119351142.1">
    <property type="nucleotide sequence ID" value="NZ_QWET01000015.1"/>
</dbReference>
<organism evidence="1 2">
    <name type="scientific">Mariniphaga sediminis</name>
    <dbReference type="NCBI Taxonomy" id="1628158"/>
    <lineage>
        <taxon>Bacteria</taxon>
        <taxon>Pseudomonadati</taxon>
        <taxon>Bacteroidota</taxon>
        <taxon>Bacteroidia</taxon>
        <taxon>Marinilabiliales</taxon>
        <taxon>Prolixibacteraceae</taxon>
        <taxon>Mariniphaga</taxon>
    </lineage>
</organism>
<reference evidence="1 2" key="1">
    <citation type="journal article" date="2015" name="Int. J. Syst. Evol. Microbiol.">
        <title>Mariniphaga sediminis sp. nov., isolated from coastal sediment.</title>
        <authorList>
            <person name="Wang F.Q."/>
            <person name="Shen Q.Y."/>
            <person name="Chen G.J."/>
            <person name="Du Z.J."/>
        </authorList>
    </citation>
    <scope>NUCLEOTIDE SEQUENCE [LARGE SCALE GENOMIC DNA]</scope>
    <source>
        <strain evidence="1 2">SY21</strain>
    </source>
</reference>
<keyword evidence="2" id="KW-1185">Reference proteome</keyword>
<dbReference type="OrthoDB" id="978006at2"/>
<protein>
    <submittedName>
        <fullName evidence="1">Uncharacterized protein</fullName>
    </submittedName>
</protein>
<proteinExistence type="predicted"/>
<comment type="caution">
    <text evidence="1">The sequence shown here is derived from an EMBL/GenBank/DDBJ whole genome shotgun (WGS) entry which is preliminary data.</text>
</comment>
<evidence type="ECO:0000313" key="2">
    <source>
        <dbReference type="Proteomes" id="UP000266441"/>
    </source>
</evidence>
<accession>A0A399CVV0</accession>
<name>A0A399CVV0_9BACT</name>
<sequence>MRKIIFLTALLFAGLITESQNIYENPNSNWPFLLKEFSSCTIIHQDGNVTKASANYNLLSEELQFQKNNKIMSVTEPEDISEVSFGEITMIYLQKNFYILLNKEGDAIKTFKKIKGNMNDLFETEGAYGSSTTTAATIQQSDVNIGGINSMDIRMLWDKQDDGKKFRVNENHFYTTKTSHEIISLKKSNLYNSFPDWKKEIKTFLKENKINLNDDNHIKILAHYLNSL</sequence>
<dbReference type="Proteomes" id="UP000266441">
    <property type="component" value="Unassembled WGS sequence"/>
</dbReference>